<gene>
    <name evidence="1" type="ORF">M5K25_000204</name>
</gene>
<evidence type="ECO:0000313" key="2">
    <source>
        <dbReference type="Proteomes" id="UP001552299"/>
    </source>
</evidence>
<proteinExistence type="predicted"/>
<dbReference type="InterPro" id="IPR019410">
    <property type="entry name" value="Methyltransf_16"/>
</dbReference>
<dbReference type="PANTHER" id="PTHR14614">
    <property type="entry name" value="HEPATOCELLULAR CARCINOMA-ASSOCIATED ANTIGEN"/>
    <property type="match status" value="1"/>
</dbReference>
<dbReference type="Gene3D" id="3.40.50.150">
    <property type="entry name" value="Vaccinia Virus protein VP39"/>
    <property type="match status" value="1"/>
</dbReference>
<keyword evidence="2" id="KW-1185">Reference proteome</keyword>
<dbReference type="AlphaFoldDB" id="A0ABD0VT06"/>
<evidence type="ECO:0000313" key="1">
    <source>
        <dbReference type="EMBL" id="KAL0928329.1"/>
    </source>
</evidence>
<dbReference type="PANTHER" id="PTHR14614:SF98">
    <property type="entry name" value="S-ADENOSYL-L-METHIONINE-DEPENDENT METHYLTRANSFERASES SUPERFAMILY PROTEIN"/>
    <property type="match status" value="1"/>
</dbReference>
<organism evidence="1 2">
    <name type="scientific">Dendrobium thyrsiflorum</name>
    <name type="common">Pinecone-like raceme dendrobium</name>
    <name type="synonym">Orchid</name>
    <dbReference type="NCBI Taxonomy" id="117978"/>
    <lineage>
        <taxon>Eukaryota</taxon>
        <taxon>Viridiplantae</taxon>
        <taxon>Streptophyta</taxon>
        <taxon>Embryophyta</taxon>
        <taxon>Tracheophyta</taxon>
        <taxon>Spermatophyta</taxon>
        <taxon>Magnoliopsida</taxon>
        <taxon>Liliopsida</taxon>
        <taxon>Asparagales</taxon>
        <taxon>Orchidaceae</taxon>
        <taxon>Epidendroideae</taxon>
        <taxon>Malaxideae</taxon>
        <taxon>Dendrobiinae</taxon>
        <taxon>Dendrobium</taxon>
    </lineage>
</organism>
<accession>A0ABD0VT06</accession>
<comment type="caution">
    <text evidence="1">The sequence shown here is derived from an EMBL/GenBank/DDBJ whole genome shotgun (WGS) entry which is preliminary data.</text>
</comment>
<name>A0ABD0VT06_DENTH</name>
<sequence length="204" mass="22938">MGSLSTTTSFYPTMRGRLHESFFSIVPSSLGSIEVAELDWGNEDHIRAVCPPFDYIIGTDIVYAEHLLEPLVQTIMALSGPRTTIMLGYEIRSTTVHEQMIQTWKDNFVMKTVPKAKMDIKYQHPSIQLFIMELKPPLKLEGNLQNTNAPLLNSGNHNCEIEDDLAEKEGVELIAPVEDMKAGDWESRRHGALAARLLKDVKIS</sequence>
<reference evidence="1 2" key="1">
    <citation type="journal article" date="2024" name="Plant Biotechnol. J.">
        <title>Dendrobium thyrsiflorum genome and its molecular insights into genes involved in important horticultural traits.</title>
        <authorList>
            <person name="Chen B."/>
            <person name="Wang J.Y."/>
            <person name="Zheng P.J."/>
            <person name="Li K.L."/>
            <person name="Liang Y.M."/>
            <person name="Chen X.F."/>
            <person name="Zhang C."/>
            <person name="Zhao X."/>
            <person name="He X."/>
            <person name="Zhang G.Q."/>
            <person name="Liu Z.J."/>
            <person name="Xu Q."/>
        </authorList>
    </citation>
    <scope>NUCLEOTIDE SEQUENCE [LARGE SCALE GENOMIC DNA]</scope>
    <source>
        <strain evidence="1">GZMU011</strain>
    </source>
</reference>
<dbReference type="Pfam" id="PF10294">
    <property type="entry name" value="Methyltransf_16"/>
    <property type="match status" value="1"/>
</dbReference>
<dbReference type="EMBL" id="JANQDX010000001">
    <property type="protein sequence ID" value="KAL0928329.1"/>
    <property type="molecule type" value="Genomic_DNA"/>
</dbReference>
<dbReference type="Proteomes" id="UP001552299">
    <property type="component" value="Unassembled WGS sequence"/>
</dbReference>
<dbReference type="InterPro" id="IPR029063">
    <property type="entry name" value="SAM-dependent_MTases_sf"/>
</dbReference>
<protein>
    <submittedName>
        <fullName evidence="1">Uncharacterized protein</fullName>
    </submittedName>
</protein>